<dbReference type="Pfam" id="PF08816">
    <property type="entry name" value="Ivy"/>
    <property type="match status" value="1"/>
</dbReference>
<dbReference type="RefSeq" id="WP_173122409.1">
    <property type="nucleotide sequence ID" value="NZ_JABRWJ010000003.1"/>
</dbReference>
<evidence type="ECO:0000313" key="2">
    <source>
        <dbReference type="EMBL" id="NRF67284.1"/>
    </source>
</evidence>
<feature type="chain" id="PRO_5045579171" description="Inhibitor of vertebrate lysozyme (Ivy)" evidence="1">
    <location>
        <begin position="30"/>
        <end position="270"/>
    </location>
</feature>
<protein>
    <recommendedName>
        <fullName evidence="4">Inhibitor of vertebrate lysozyme (Ivy)</fullName>
    </recommendedName>
</protein>
<dbReference type="Gene3D" id="3.40.1420.10">
    <property type="entry name" value="Inhibitor of vertebrate lysozyme"/>
    <property type="match status" value="1"/>
</dbReference>
<name>A0ABX2EF98_9BURK</name>
<evidence type="ECO:0008006" key="4">
    <source>
        <dbReference type="Google" id="ProtNLM"/>
    </source>
</evidence>
<dbReference type="InterPro" id="IPR036501">
    <property type="entry name" value="Inhibitor_vert_lysozyme_sf"/>
</dbReference>
<dbReference type="SUPFAM" id="SSF89872">
    <property type="entry name" value="Inhibitor of vertebrate lysozyme, Ivy"/>
    <property type="match status" value="1"/>
</dbReference>
<comment type="caution">
    <text evidence="2">The sequence shown here is derived from an EMBL/GenBank/DDBJ whole genome shotgun (WGS) entry which is preliminary data.</text>
</comment>
<dbReference type="EMBL" id="JABRWJ010000003">
    <property type="protein sequence ID" value="NRF67284.1"/>
    <property type="molecule type" value="Genomic_DNA"/>
</dbReference>
<evidence type="ECO:0000256" key="1">
    <source>
        <dbReference type="SAM" id="SignalP"/>
    </source>
</evidence>
<accession>A0ABX2EF98</accession>
<reference evidence="2 3" key="1">
    <citation type="submission" date="2020-05" db="EMBL/GenBank/DDBJ databases">
        <title>Aquincola sp. isolate from soil.</title>
        <authorList>
            <person name="Han J."/>
            <person name="Kim D.-U."/>
        </authorList>
    </citation>
    <scope>NUCLEOTIDE SEQUENCE [LARGE SCALE GENOMIC DNA]</scope>
    <source>
        <strain evidence="2 3">S2</strain>
    </source>
</reference>
<proteinExistence type="predicted"/>
<gene>
    <name evidence="2" type="ORF">HLB44_09840</name>
</gene>
<organism evidence="2 3">
    <name type="scientific">Pseudaquabacterium terrae</name>
    <dbReference type="NCBI Taxonomy" id="2732868"/>
    <lineage>
        <taxon>Bacteria</taxon>
        <taxon>Pseudomonadati</taxon>
        <taxon>Pseudomonadota</taxon>
        <taxon>Betaproteobacteria</taxon>
        <taxon>Burkholderiales</taxon>
        <taxon>Sphaerotilaceae</taxon>
        <taxon>Pseudaquabacterium</taxon>
    </lineage>
</organism>
<dbReference type="Proteomes" id="UP000737171">
    <property type="component" value="Unassembled WGS sequence"/>
</dbReference>
<sequence>MNTPRTASPQYRLLGIALLLLGTAPEAWAQGKIDAKLMQRYGGVLAPDCSNYMLPQLKYLGDSLVVQDAGKALLTGRNVKAVPTYFRGTAPPEFETALTSEVAGGEALVFVLYRNASGVFAAVEGGPKVMAMLPAALKGQRVRHCDPNRNRAPGTAAPIQIGPPDLLKDAKFKRAYVQALGPLAREPWLMTLDGPAPPVETVRVAGTEYQLVSVCKNHDCYDNSMVVLYAAASQKVVGKVFQRGRSTLIGAPPPPIAAELERLWKAAFRK</sequence>
<keyword evidence="1" id="KW-0732">Signal</keyword>
<evidence type="ECO:0000313" key="3">
    <source>
        <dbReference type="Proteomes" id="UP000737171"/>
    </source>
</evidence>
<keyword evidence="3" id="KW-1185">Reference proteome</keyword>
<feature type="signal peptide" evidence="1">
    <location>
        <begin position="1"/>
        <end position="29"/>
    </location>
</feature>